<gene>
    <name evidence="1" type="ORF">LSH36_279g02004</name>
</gene>
<dbReference type="Proteomes" id="UP001208570">
    <property type="component" value="Unassembled WGS sequence"/>
</dbReference>
<dbReference type="Pfam" id="PF15008">
    <property type="entry name" value="DUF4518"/>
    <property type="match status" value="1"/>
</dbReference>
<accession>A0AAD9JJT4</accession>
<keyword evidence="2" id="KW-1185">Reference proteome</keyword>
<reference evidence="1" key="1">
    <citation type="journal article" date="2023" name="Mol. Biol. Evol.">
        <title>Third-Generation Sequencing Reveals the Adaptive Role of the Epigenome in Three Deep-Sea Polychaetes.</title>
        <authorList>
            <person name="Perez M."/>
            <person name="Aroh O."/>
            <person name="Sun Y."/>
            <person name="Lan Y."/>
            <person name="Juniper S.K."/>
            <person name="Young C.R."/>
            <person name="Angers B."/>
            <person name="Qian P.Y."/>
        </authorList>
    </citation>
    <scope>NUCLEOTIDE SEQUENCE</scope>
    <source>
        <strain evidence="1">P08H-3</strain>
    </source>
</reference>
<organism evidence="1 2">
    <name type="scientific">Paralvinella palmiformis</name>
    <dbReference type="NCBI Taxonomy" id="53620"/>
    <lineage>
        <taxon>Eukaryota</taxon>
        <taxon>Metazoa</taxon>
        <taxon>Spiralia</taxon>
        <taxon>Lophotrochozoa</taxon>
        <taxon>Annelida</taxon>
        <taxon>Polychaeta</taxon>
        <taxon>Sedentaria</taxon>
        <taxon>Canalipalpata</taxon>
        <taxon>Terebellida</taxon>
        <taxon>Terebelliformia</taxon>
        <taxon>Alvinellidae</taxon>
        <taxon>Paralvinella</taxon>
    </lineage>
</organism>
<dbReference type="SUPFAM" id="SSF54427">
    <property type="entry name" value="NTF2-like"/>
    <property type="match status" value="1"/>
</dbReference>
<dbReference type="PANTHER" id="PTHR21084">
    <property type="entry name" value="DENSE INCISORS"/>
    <property type="match status" value="1"/>
</dbReference>
<evidence type="ECO:0008006" key="3">
    <source>
        <dbReference type="Google" id="ProtNLM"/>
    </source>
</evidence>
<proteinExistence type="predicted"/>
<dbReference type="PANTHER" id="PTHR21084:SF1">
    <property type="entry name" value="DENSE INCISORS"/>
    <property type="match status" value="1"/>
</dbReference>
<dbReference type="EMBL" id="JAODUP010000279">
    <property type="protein sequence ID" value="KAK2154007.1"/>
    <property type="molecule type" value="Genomic_DNA"/>
</dbReference>
<dbReference type="InterPro" id="IPR026698">
    <property type="entry name" value="UPF_C3orf38"/>
</dbReference>
<comment type="caution">
    <text evidence="1">The sequence shown here is derived from an EMBL/GenBank/DDBJ whole genome shotgun (WGS) entry which is preliminary data.</text>
</comment>
<dbReference type="AlphaFoldDB" id="A0AAD9JJT4"/>
<sequence length="341" mass="37997">MLSGGEENGARKLLRIMAADDVVSLAKTVMKNQIAISSVGEAIDAIIMYSTNGVDLLKRRKIKRELLLQYLYKEKVAITPSSGKVQLAKRVLEHWGTNNVDILELMEVEDEYLHNNENMVGGLSGTNQSSDGSFPPNISCSNQQPNLLQDLPQQMLPTANGDSWLSEFMNFEHNIQTTPEDQLMGQEFTKWFYRMLNACNPHGEPSDTPFGVEHFFPTCELKVALVNTNHFEVHQGAEAVCEKFLNLMQTELLIFCPNIDANGIMSIGTSHGLKIFLVCGTLHKEGNTVGVFAEQFGLVRNPDRQFNWNIRFTNLKLIAGAPLQPPTLQYPGTPLAAHISH</sequence>
<evidence type="ECO:0000313" key="2">
    <source>
        <dbReference type="Proteomes" id="UP001208570"/>
    </source>
</evidence>
<evidence type="ECO:0000313" key="1">
    <source>
        <dbReference type="EMBL" id="KAK2154007.1"/>
    </source>
</evidence>
<name>A0AAD9JJT4_9ANNE</name>
<dbReference type="InterPro" id="IPR032710">
    <property type="entry name" value="NTF2-like_dom_sf"/>
</dbReference>
<protein>
    <recommendedName>
        <fullName evidence="3">NTF2 domain-containing protein</fullName>
    </recommendedName>
</protein>